<evidence type="ECO:0000313" key="1">
    <source>
        <dbReference type="EMBL" id="CAP68459.1"/>
    </source>
</evidence>
<organism evidence="1">
    <name type="scientific">Podospora anserina (strain S / ATCC MYA-4624 / DSM 980 / FGSC 10383)</name>
    <name type="common">Pleurage anserina</name>
    <dbReference type="NCBI Taxonomy" id="515849"/>
    <lineage>
        <taxon>Eukaryota</taxon>
        <taxon>Fungi</taxon>
        <taxon>Dikarya</taxon>
        <taxon>Ascomycota</taxon>
        <taxon>Pezizomycotina</taxon>
        <taxon>Sordariomycetes</taxon>
        <taxon>Sordariomycetidae</taxon>
        <taxon>Sordariales</taxon>
        <taxon>Podosporaceae</taxon>
        <taxon>Podospora</taxon>
        <taxon>Podospora anserina</taxon>
    </lineage>
</organism>
<evidence type="ECO:0000313" key="2">
    <source>
        <dbReference type="EMBL" id="CDP31931.1"/>
    </source>
</evidence>
<proteinExistence type="predicted"/>
<protein>
    <submittedName>
        <fullName evidence="1">Podospora anserina S mat+ genomic DNA chromosome 7, supercontig 1</fullName>
    </submittedName>
</protein>
<dbReference type="KEGG" id="pan:PODANSg4821"/>
<dbReference type="RefSeq" id="XP_001907786.1">
    <property type="nucleotide sequence ID" value="XM_001907751.1"/>
</dbReference>
<keyword evidence="3" id="KW-1185">Reference proteome</keyword>
<dbReference type="Proteomes" id="UP000001197">
    <property type="component" value="Chromosome 7"/>
</dbReference>
<sequence>MRCLFGSPFPFFFSQPTNFLFQDFASYLFSNVSLLSFIYHVHPRATAQVEEPREDRAGVFEQQRTIGDTPSFFLPCLLFFFWISKCHYGSRGERDYFWRLESKDGKYTHTLHTKPVFSFLSSVLPSSFVGGESYLQRHPILIT</sequence>
<name>B2AVN5_PODAN</name>
<reference evidence="1" key="2">
    <citation type="submission" date="2008-07" db="EMBL/GenBank/DDBJ databases">
        <authorList>
            <person name="Genoscope - CEA"/>
        </authorList>
    </citation>
    <scope>NUCLEOTIDE SEQUENCE</scope>
    <source>
        <strain evidence="1">S mat+</strain>
    </source>
</reference>
<dbReference type="VEuPathDB" id="FungiDB:PODANS_7_2300"/>
<dbReference type="EMBL" id="FO904942">
    <property type="protein sequence ID" value="CDP31931.1"/>
    <property type="molecule type" value="Genomic_DNA"/>
</dbReference>
<dbReference type="InParanoid" id="B2AVN5"/>
<evidence type="ECO:0000313" key="3">
    <source>
        <dbReference type="Proteomes" id="UP000001197"/>
    </source>
</evidence>
<reference evidence="1 3" key="1">
    <citation type="journal article" date="2008" name="Genome Biol.">
        <title>The genome sequence of the model ascomycete fungus Podospora anserina.</title>
        <authorList>
            <person name="Espagne E."/>
            <person name="Lespinet O."/>
            <person name="Malagnac F."/>
            <person name="Da Silva C."/>
            <person name="Jaillon O."/>
            <person name="Porcel B.M."/>
            <person name="Couloux A."/>
            <person name="Aury J.-M."/>
            <person name="Segurens B."/>
            <person name="Poulain J."/>
            <person name="Anthouard V."/>
            <person name="Grossetete S."/>
            <person name="Khalili H."/>
            <person name="Coppin E."/>
            <person name="Dequard-Chablat M."/>
            <person name="Picard M."/>
            <person name="Contamine V."/>
            <person name="Arnaise S."/>
            <person name="Bourdais A."/>
            <person name="Berteaux-Lecellier V."/>
            <person name="Gautheret D."/>
            <person name="de Vries R.P."/>
            <person name="Battaglia E."/>
            <person name="Coutinho P.M."/>
            <person name="Danchin E.G.J."/>
            <person name="Henrissat B."/>
            <person name="El Khoury R."/>
            <person name="Sainsard-Chanet A."/>
            <person name="Boivin A."/>
            <person name="Pinan-Lucarre B."/>
            <person name="Sellem C.H."/>
            <person name="Debuchy R."/>
            <person name="Wincker P."/>
            <person name="Weissenbach J."/>
            <person name="Silar P."/>
        </authorList>
    </citation>
    <scope>NUCLEOTIDE SEQUENCE [LARGE SCALE GENOMIC DNA]</scope>
    <source>
        <strain evidence="3">S / ATCC MYA-4624 / DSM 980 / FGSC 10383</strain>
        <strain evidence="1">S mat+</strain>
    </source>
</reference>
<dbReference type="HOGENOM" id="CLU_1807025_0_0_1"/>
<accession>B2AVN5</accession>
<dbReference type="GeneID" id="6192573"/>
<gene>
    <name evidence="1" type="ORF">PODANS_7_2300</name>
</gene>
<dbReference type="AlphaFoldDB" id="B2AVN5"/>
<dbReference type="EMBL" id="CU633900">
    <property type="protein sequence ID" value="CAP68459.1"/>
    <property type="molecule type" value="Genomic_DNA"/>
</dbReference>
<reference evidence="3" key="3">
    <citation type="journal article" date="2014" name="Genetics">
        <title>Maintaining two mating types: Structure of the mating type locus and its role in heterokaryosis in Podospora anserina.</title>
        <authorList>
            <person name="Grognet P."/>
            <person name="Bidard F."/>
            <person name="Kuchly C."/>
            <person name="Tong L.C.H."/>
            <person name="Coppin E."/>
            <person name="Benkhali J.A."/>
            <person name="Couloux A."/>
            <person name="Wincker P."/>
            <person name="Debuchy R."/>
            <person name="Silar P."/>
        </authorList>
    </citation>
    <scope>GENOME REANNOTATION</scope>
    <source>
        <strain evidence="3">S / ATCC MYA-4624 / DSM 980 / FGSC 10383</strain>
    </source>
</reference>
<reference evidence="2" key="4">
    <citation type="submission" date="2014-09" db="EMBL/GenBank/DDBJ databases">
        <title>Maintaining two mating types: Structure of the mating type locus and its role in heterokaryosis in Podospora anserina.</title>
        <authorList>
            <person name="Grognet P."/>
            <person name="Bidard F."/>
            <person name="Kuchly C."/>
            <person name="Chan Ho Tong L."/>
            <person name="Coppin E."/>
            <person name="Ait Benkhali J."/>
            <person name="Couloux A."/>
            <person name="Wincker P."/>
            <person name="Debuchy R."/>
            <person name="Silar P."/>
        </authorList>
    </citation>
    <scope>NUCLEOTIDE SEQUENCE</scope>
</reference>